<evidence type="ECO:0000259" key="2">
    <source>
        <dbReference type="Pfam" id="PF00534"/>
    </source>
</evidence>
<gene>
    <name evidence="3" type="ORF">YA0852_27625</name>
</gene>
<dbReference type="Gene3D" id="3.40.50.2000">
    <property type="entry name" value="Glycogen Phosphorylase B"/>
    <property type="match status" value="1"/>
</dbReference>
<feature type="domain" description="Glycosyl transferase family 1" evidence="2">
    <location>
        <begin position="13"/>
        <end position="182"/>
    </location>
</feature>
<organism evidence="3 4">
    <name type="scientific">Pseudomonas synxantha</name>
    <dbReference type="NCBI Taxonomy" id="47883"/>
    <lineage>
        <taxon>Bacteria</taxon>
        <taxon>Pseudomonadati</taxon>
        <taxon>Pseudomonadota</taxon>
        <taxon>Gammaproteobacteria</taxon>
        <taxon>Pseudomonadales</taxon>
        <taxon>Pseudomonadaceae</taxon>
        <taxon>Pseudomonas</taxon>
    </lineage>
</organism>
<keyword evidence="1" id="KW-0808">Transferase</keyword>
<dbReference type="PANTHER" id="PTHR46401">
    <property type="entry name" value="GLYCOSYLTRANSFERASE WBBK-RELATED"/>
    <property type="match status" value="1"/>
</dbReference>
<accession>A0ABS0UQH6</accession>
<dbReference type="RefSeq" id="WP_198731184.1">
    <property type="nucleotide sequence ID" value="NZ_JAEILG010000091.1"/>
</dbReference>
<dbReference type="Proteomes" id="UP000648914">
    <property type="component" value="Unassembled WGS sequence"/>
</dbReference>
<sequence>RLVDFFESVPVGALKVGFVGNIHYSKGIVEIFEAAKLISKFNKNVEFIIVGGITTSDKGLKAWLLQKFGFAQNAGSDIESLAKSEQLTESFHMLGATLNIKYVYDRLDVLLFPSHFDAPGRPVFEAGFSSVPSIVAVTHPTPDTFSHQVTGLAIPAKDPRALADAILFMLSHPADRERMGRESHALALRNFSPVVNSKKLFEVYSRLNSSL</sequence>
<protein>
    <submittedName>
        <fullName evidence="3">Glycosyltransferase</fullName>
    </submittedName>
</protein>
<evidence type="ECO:0000256" key="1">
    <source>
        <dbReference type="ARBA" id="ARBA00022679"/>
    </source>
</evidence>
<evidence type="ECO:0000313" key="4">
    <source>
        <dbReference type="Proteomes" id="UP000648914"/>
    </source>
</evidence>
<proteinExistence type="predicted"/>
<reference evidence="3 4" key="1">
    <citation type="submission" date="2020-12" db="EMBL/GenBank/DDBJ databases">
        <title>Comparative genomic insights into the epidemiology and virulence of plant pathogenic Pseudomonads from Turkey.</title>
        <authorList>
            <person name="Dillon M."/>
            <person name="Ruiz-Bedoya T."/>
            <person name="Bendalovic-Torma C."/>
            <person name="Guttman K.M."/>
            <person name="Kwak H."/>
            <person name="Middleton M.A."/>
            <person name="Wang P.W."/>
            <person name="Horuz S."/>
            <person name="Aysan Y."/>
            <person name="Guttman D.S."/>
        </authorList>
    </citation>
    <scope>NUCLEOTIDE SEQUENCE [LARGE SCALE GENOMIC DNA]</scope>
    <source>
        <strain evidence="3 4">S5_IA_2b</strain>
    </source>
</reference>
<dbReference type="InterPro" id="IPR001296">
    <property type="entry name" value="Glyco_trans_1"/>
</dbReference>
<name>A0ABS0UQH6_9PSED</name>
<dbReference type="EMBL" id="JAEILG010000091">
    <property type="protein sequence ID" value="MBI6567853.1"/>
    <property type="molecule type" value="Genomic_DNA"/>
</dbReference>
<dbReference type="PANTHER" id="PTHR46401:SF2">
    <property type="entry name" value="GLYCOSYLTRANSFERASE WBBK-RELATED"/>
    <property type="match status" value="1"/>
</dbReference>
<feature type="non-terminal residue" evidence="3">
    <location>
        <position position="1"/>
    </location>
</feature>
<evidence type="ECO:0000313" key="3">
    <source>
        <dbReference type="EMBL" id="MBI6567853.1"/>
    </source>
</evidence>
<dbReference type="Pfam" id="PF00534">
    <property type="entry name" value="Glycos_transf_1"/>
    <property type="match status" value="1"/>
</dbReference>
<dbReference type="SUPFAM" id="SSF53756">
    <property type="entry name" value="UDP-Glycosyltransferase/glycogen phosphorylase"/>
    <property type="match status" value="1"/>
</dbReference>
<comment type="caution">
    <text evidence="3">The sequence shown here is derived from an EMBL/GenBank/DDBJ whole genome shotgun (WGS) entry which is preliminary data.</text>
</comment>
<keyword evidence="4" id="KW-1185">Reference proteome</keyword>